<keyword evidence="2" id="KW-1185">Reference proteome</keyword>
<accession>A0A2N3Y401</accession>
<proteinExistence type="predicted"/>
<evidence type="ECO:0000313" key="1">
    <source>
        <dbReference type="EMBL" id="PKW17620.1"/>
    </source>
</evidence>
<dbReference type="EMBL" id="PJNB01000001">
    <property type="protein sequence ID" value="PKW17620.1"/>
    <property type="molecule type" value="Genomic_DNA"/>
</dbReference>
<evidence type="ECO:0000313" key="2">
    <source>
        <dbReference type="Proteomes" id="UP000233786"/>
    </source>
</evidence>
<reference evidence="1" key="1">
    <citation type="submission" date="2017-12" db="EMBL/GenBank/DDBJ databases">
        <title>Sequencing the genomes of 1000 Actinobacteria strains.</title>
        <authorList>
            <person name="Klenk H.-P."/>
        </authorList>
    </citation>
    <scope>NUCLEOTIDE SEQUENCE [LARGE SCALE GENOMIC DNA]</scope>
    <source>
        <strain evidence="1">DSM 44228</strain>
    </source>
</reference>
<sequence length="126" mass="13625">MPVPELAPSREAVARSCAVATVDARGRVSDRSAVRALQWAAGLRLEIRAVSGSILVRPSQDGLFTLTRQGYVRLPAAARHWCTLQAREKVLLIAEPHDNTLLIHTMSTVETLVTEYHADLLGGAAS</sequence>
<organism evidence="1 2">
    <name type="scientific">Saccharopolyspora spinosa</name>
    <dbReference type="NCBI Taxonomy" id="60894"/>
    <lineage>
        <taxon>Bacteria</taxon>
        <taxon>Bacillati</taxon>
        <taxon>Actinomycetota</taxon>
        <taxon>Actinomycetes</taxon>
        <taxon>Pseudonocardiales</taxon>
        <taxon>Pseudonocardiaceae</taxon>
        <taxon>Saccharopolyspora</taxon>
    </lineage>
</organism>
<gene>
    <name evidence="1" type="ORF">A8926_5606</name>
</gene>
<name>A0A2N3Y401_SACSN</name>
<dbReference type="Proteomes" id="UP000233786">
    <property type="component" value="Unassembled WGS sequence"/>
</dbReference>
<dbReference type="AlphaFoldDB" id="A0A2N3Y401"/>
<protein>
    <submittedName>
        <fullName evidence="1">Uncharacterized protein</fullName>
    </submittedName>
</protein>
<comment type="caution">
    <text evidence="1">The sequence shown here is derived from an EMBL/GenBank/DDBJ whole genome shotgun (WGS) entry which is preliminary data.</text>
</comment>